<dbReference type="AlphaFoldDB" id="A0A814KIG4"/>
<feature type="compositionally biased region" description="Basic and acidic residues" evidence="1">
    <location>
        <begin position="480"/>
        <end position="489"/>
    </location>
</feature>
<feature type="compositionally biased region" description="Basic and acidic residues" evidence="1">
    <location>
        <begin position="32"/>
        <end position="48"/>
    </location>
</feature>
<feature type="compositionally biased region" description="Basic residues" evidence="1">
    <location>
        <begin position="59"/>
        <end position="68"/>
    </location>
</feature>
<feature type="compositionally biased region" description="Acidic residues" evidence="1">
    <location>
        <begin position="347"/>
        <end position="357"/>
    </location>
</feature>
<feature type="compositionally biased region" description="Polar residues" evidence="1">
    <location>
        <begin position="320"/>
        <end position="345"/>
    </location>
</feature>
<proteinExistence type="predicted"/>
<name>A0A814KIG4_9BILA</name>
<feature type="compositionally biased region" description="Low complexity" evidence="1">
    <location>
        <begin position="145"/>
        <end position="157"/>
    </location>
</feature>
<feature type="region of interest" description="Disordered" evidence="1">
    <location>
        <begin position="1"/>
        <end position="207"/>
    </location>
</feature>
<feature type="region of interest" description="Disordered" evidence="1">
    <location>
        <begin position="418"/>
        <end position="523"/>
    </location>
</feature>
<reference evidence="2" key="1">
    <citation type="submission" date="2021-02" db="EMBL/GenBank/DDBJ databases">
        <authorList>
            <person name="Nowell W R."/>
        </authorList>
    </citation>
    <scope>NUCLEOTIDE SEQUENCE</scope>
</reference>
<feature type="region of interest" description="Disordered" evidence="1">
    <location>
        <begin position="315"/>
        <end position="378"/>
    </location>
</feature>
<feature type="region of interest" description="Disordered" evidence="1">
    <location>
        <begin position="229"/>
        <end position="291"/>
    </location>
</feature>
<feature type="compositionally biased region" description="Basic and acidic residues" evidence="1">
    <location>
        <begin position="251"/>
        <end position="279"/>
    </location>
</feature>
<sequence>MSCKKSGTTASSGNGKSGEQKDDNFLAKTARSIRDKVQGLTGDVKEKTQNLTRNSESKNKKKRLRNRKTKDTEMNSSSKSGTSNTKDSDSDSDSNDENGSIKPRSPRSIPLGTGDKSDISRSKPSSSSSEIEKTNPERSARLKIPSNQSPSNNSASKPSDDDSVRKPSHSSSNKESNGDTDGDEVTNKRSSTKKNTDKVHLSFDGVSTVDDLLNRIDETVEQAKLVIEGGSGKIGLNIDRVPSAAKLPPSDLEKRPKEEVKDKNIKVDKQEETPKNKEEQVEDKEEPIHIDYNEIHTIGDLLGKVSHEQGNRKVILENEPGNSNSITAEKPTNSSSITFPTSKNPNNDDDSDDDDDTSTATKSILKKSQDPSSLDTTTKTLSFQDDQIHVNLENVQNLGDLLDCVDDAVQQVPVVIDTKSQEKKRQAPLPPNQNNNNNELKPKTSVSTKEQEGTSMTANDANTKDESLQVTSTEETALELDNKQTKDVETLTLKISRFDDNEPRLSSSTSNNKKEEDEEVDRL</sequence>
<comment type="caution">
    <text evidence="2">The sequence shown here is derived from an EMBL/GenBank/DDBJ whole genome shotgun (WGS) entry which is preliminary data.</text>
</comment>
<evidence type="ECO:0000313" key="3">
    <source>
        <dbReference type="Proteomes" id="UP000663889"/>
    </source>
</evidence>
<dbReference type="Proteomes" id="UP000663889">
    <property type="component" value="Unassembled WGS sequence"/>
</dbReference>
<accession>A0A814KIG4</accession>
<evidence type="ECO:0000313" key="2">
    <source>
        <dbReference type="EMBL" id="CAF1051640.1"/>
    </source>
</evidence>
<feature type="compositionally biased region" description="Polar residues" evidence="1">
    <location>
        <begin position="444"/>
        <end position="461"/>
    </location>
</feature>
<gene>
    <name evidence="2" type="ORF">SEV965_LOCUS13370</name>
</gene>
<protein>
    <submittedName>
        <fullName evidence="2">Uncharacterized protein</fullName>
    </submittedName>
</protein>
<evidence type="ECO:0000256" key="1">
    <source>
        <dbReference type="SAM" id="MobiDB-lite"/>
    </source>
</evidence>
<feature type="compositionally biased region" description="Polar residues" evidence="1">
    <location>
        <begin position="1"/>
        <end position="14"/>
    </location>
</feature>
<feature type="compositionally biased region" description="Low complexity" evidence="1">
    <location>
        <begin position="75"/>
        <end position="85"/>
    </location>
</feature>
<feature type="compositionally biased region" description="Basic and acidic residues" evidence="1">
    <location>
        <begin position="130"/>
        <end position="140"/>
    </location>
</feature>
<dbReference type="EMBL" id="CAJNOU010000629">
    <property type="protein sequence ID" value="CAF1051640.1"/>
    <property type="molecule type" value="Genomic_DNA"/>
</dbReference>
<organism evidence="2 3">
    <name type="scientific">Rotaria sordida</name>
    <dbReference type="NCBI Taxonomy" id="392033"/>
    <lineage>
        <taxon>Eukaryota</taxon>
        <taxon>Metazoa</taxon>
        <taxon>Spiralia</taxon>
        <taxon>Gnathifera</taxon>
        <taxon>Rotifera</taxon>
        <taxon>Eurotatoria</taxon>
        <taxon>Bdelloidea</taxon>
        <taxon>Philodinida</taxon>
        <taxon>Philodinidae</taxon>
        <taxon>Rotaria</taxon>
    </lineage>
</organism>